<dbReference type="CDD" id="cd02961">
    <property type="entry name" value="PDI_a_family"/>
    <property type="match status" value="1"/>
</dbReference>
<dbReference type="PROSITE" id="PS51257">
    <property type="entry name" value="PROKAR_LIPOPROTEIN"/>
    <property type="match status" value="1"/>
</dbReference>
<proteinExistence type="predicted"/>
<feature type="chain" id="PRO_5015648071" description="Thioredoxin domain-containing protein" evidence="1">
    <location>
        <begin position="23"/>
        <end position="181"/>
    </location>
</feature>
<dbReference type="PANTHER" id="PTHR34573">
    <property type="entry name" value="VKC DOMAIN-CONTAINING PROTEIN"/>
    <property type="match status" value="1"/>
</dbReference>
<evidence type="ECO:0000313" key="2">
    <source>
        <dbReference type="EMBL" id="PSB05228.1"/>
    </source>
</evidence>
<dbReference type="InterPro" id="IPR036249">
    <property type="entry name" value="Thioredoxin-like_sf"/>
</dbReference>
<evidence type="ECO:0008006" key="4">
    <source>
        <dbReference type="Google" id="ProtNLM"/>
    </source>
</evidence>
<gene>
    <name evidence="2" type="ORF">C7B64_00010</name>
</gene>
<name>A0A2T1CAP2_9CYAN</name>
<dbReference type="OrthoDB" id="185994at2"/>
<organism evidence="2 3">
    <name type="scientific">Merismopedia glauca CCAP 1448/3</name>
    <dbReference type="NCBI Taxonomy" id="1296344"/>
    <lineage>
        <taxon>Bacteria</taxon>
        <taxon>Bacillati</taxon>
        <taxon>Cyanobacteriota</taxon>
        <taxon>Cyanophyceae</taxon>
        <taxon>Synechococcales</taxon>
        <taxon>Merismopediaceae</taxon>
        <taxon>Merismopedia</taxon>
    </lineage>
</organism>
<dbReference type="PANTHER" id="PTHR34573:SF1">
    <property type="entry name" value="VITAMIN K EPOXIDE REDUCTASE DOMAIN-CONTAINING PROTEIN"/>
    <property type="match status" value="1"/>
</dbReference>
<dbReference type="AlphaFoldDB" id="A0A2T1CAP2"/>
<protein>
    <recommendedName>
        <fullName evidence="4">Thioredoxin domain-containing protein</fullName>
    </recommendedName>
</protein>
<accession>A0A2T1CAP2</accession>
<comment type="caution">
    <text evidence="2">The sequence shown here is derived from an EMBL/GenBank/DDBJ whole genome shotgun (WGS) entry which is preliminary data.</text>
</comment>
<dbReference type="RefSeq" id="WP_106286611.1">
    <property type="nucleotide sequence ID" value="NZ_CAWNTC010000090.1"/>
</dbReference>
<evidence type="ECO:0000256" key="1">
    <source>
        <dbReference type="SAM" id="SignalP"/>
    </source>
</evidence>
<reference evidence="2 3" key="2">
    <citation type="submission" date="2018-03" db="EMBL/GenBank/DDBJ databases">
        <title>The ancient ancestry and fast evolution of plastids.</title>
        <authorList>
            <person name="Moore K.R."/>
            <person name="Magnabosco C."/>
            <person name="Momper L."/>
            <person name="Gold D.A."/>
            <person name="Bosak T."/>
            <person name="Fournier G.P."/>
        </authorList>
    </citation>
    <scope>NUCLEOTIDE SEQUENCE [LARGE SCALE GENOMIC DNA]</scope>
    <source>
        <strain evidence="2 3">CCAP 1448/3</strain>
    </source>
</reference>
<sequence>MLKSNLKKNLIFLSLYSTVALVSGCDGLADATNSNEMLLLTTQKLEDKPPNYRPIPHRYDNVKQVAKSSPNYPPITTTSNKSQIALAKHLRRKRVKFYGAWWCPHCHEQKELFGKPAFKLVRYIECADANEGRQQTPVCAKAKIQAYPTWRIKSKTVEGVQSLETLANLSGYRGSRNFTSP</sequence>
<dbReference type="SUPFAM" id="SSF52833">
    <property type="entry name" value="Thioredoxin-like"/>
    <property type="match status" value="1"/>
</dbReference>
<dbReference type="Proteomes" id="UP000238762">
    <property type="component" value="Unassembled WGS sequence"/>
</dbReference>
<feature type="signal peptide" evidence="1">
    <location>
        <begin position="1"/>
        <end position="22"/>
    </location>
</feature>
<dbReference type="EMBL" id="PVWJ01000001">
    <property type="protein sequence ID" value="PSB05228.1"/>
    <property type="molecule type" value="Genomic_DNA"/>
</dbReference>
<evidence type="ECO:0000313" key="3">
    <source>
        <dbReference type="Proteomes" id="UP000238762"/>
    </source>
</evidence>
<reference evidence="2 3" key="1">
    <citation type="submission" date="2018-02" db="EMBL/GenBank/DDBJ databases">
        <authorList>
            <person name="Cohen D.B."/>
            <person name="Kent A.D."/>
        </authorList>
    </citation>
    <scope>NUCLEOTIDE SEQUENCE [LARGE SCALE GENOMIC DNA]</scope>
    <source>
        <strain evidence="2 3">CCAP 1448/3</strain>
    </source>
</reference>
<keyword evidence="1" id="KW-0732">Signal</keyword>
<keyword evidence="3" id="KW-1185">Reference proteome</keyword>
<dbReference type="Gene3D" id="3.40.30.10">
    <property type="entry name" value="Glutaredoxin"/>
    <property type="match status" value="1"/>
</dbReference>